<accession>A0A919L6R1</accession>
<dbReference type="EMBL" id="BNAT01000005">
    <property type="protein sequence ID" value="GHH85434.1"/>
    <property type="molecule type" value="Genomic_DNA"/>
</dbReference>
<dbReference type="Proteomes" id="UP000603227">
    <property type="component" value="Unassembled WGS sequence"/>
</dbReference>
<protein>
    <recommendedName>
        <fullName evidence="3">Phage tail protein (Tail_P2_I)</fullName>
    </recommendedName>
</protein>
<comment type="caution">
    <text evidence="1">The sequence shown here is derived from an EMBL/GenBank/DDBJ whole genome shotgun (WGS) entry which is preliminary data.</text>
</comment>
<reference evidence="1" key="1">
    <citation type="journal article" date="2014" name="Int. J. Syst. Evol. Microbiol.">
        <title>Complete genome sequence of Corynebacterium casei LMG S-19264T (=DSM 44701T), isolated from a smear-ripened cheese.</title>
        <authorList>
            <consortium name="US DOE Joint Genome Institute (JGI-PGF)"/>
            <person name="Walter F."/>
            <person name="Albersmeier A."/>
            <person name="Kalinowski J."/>
            <person name="Ruckert C."/>
        </authorList>
    </citation>
    <scope>NUCLEOTIDE SEQUENCE</scope>
    <source>
        <strain evidence="1">CGMCC 4.7403</strain>
    </source>
</reference>
<sequence>MSEDRPVYDLLPAVHRNRDAELGHPLRALLEPVEEELRRLREDIDGLYDNWFVETCAEWVLPYLGDLLGVEPVAASPDGAAPRRAFIANTLRHRRRKGTPATLEELAQDITGLPAKVVEYFQLLGTTQHVNHPRLGNLRTPDLRDTGRLQLLGTPFDQVARTADVRHVDRGRGRYNLGAVGLHLWRLSSHPYTDVDARTVDAAAGRWTFDPAGRDLPLFTRPRGGPTRETEIPAPLHRLTLHQHMERLVSGPDPVFRIGLPEPHRLIAADLSEWTRPPETTDGPPWVAVDPLLGRFTLPPGMEPDRVRVDFNQGSPGDIGAGPHDRRATLAAALSAAGTPWPDTVDWQIGVSRNHAQDRREPSYGRVVATLHEAVQAWNTRPDQAPGQTGVIVVMDSATYQENLTGKRAIEIPPGNRLLLVAAHWPSGLLPQPPDTPASAPGPFAAAGPRPHLVGSLEVVAPRGRAARPGELILDGLSVEGGITARPGDLDSLVVADCTLTGQLRATDNPRLTVRLIRTVCAGVSLRRTLPGLRLSDSILYGGRAAVDAAPADVEIEACTILGMTLARTLTASDSILHGGIKVRRGREHEQGYLRYSYAPLKSAVSRRYRCHPADPAAAARVAPSFISEQQGAPGFCRLAADCPSEIATGAEDGGELGAFHFLHQPWWMADLTAQLDRYLRFGLEAGVFFADPTDPTDALLEGQQ</sequence>
<evidence type="ECO:0008006" key="3">
    <source>
        <dbReference type="Google" id="ProtNLM"/>
    </source>
</evidence>
<evidence type="ECO:0000313" key="2">
    <source>
        <dbReference type="Proteomes" id="UP000603227"/>
    </source>
</evidence>
<organism evidence="1 2">
    <name type="scientific">Streptomyces capitiformicae</name>
    <dbReference type="NCBI Taxonomy" id="2014920"/>
    <lineage>
        <taxon>Bacteria</taxon>
        <taxon>Bacillati</taxon>
        <taxon>Actinomycetota</taxon>
        <taxon>Actinomycetes</taxon>
        <taxon>Kitasatosporales</taxon>
        <taxon>Streptomycetaceae</taxon>
        <taxon>Streptomyces</taxon>
    </lineage>
</organism>
<name>A0A919L6R1_9ACTN</name>
<keyword evidence="2" id="KW-1185">Reference proteome</keyword>
<reference evidence="1" key="2">
    <citation type="submission" date="2020-09" db="EMBL/GenBank/DDBJ databases">
        <authorList>
            <person name="Sun Q."/>
            <person name="Zhou Y."/>
        </authorList>
    </citation>
    <scope>NUCLEOTIDE SEQUENCE</scope>
    <source>
        <strain evidence="1">CGMCC 4.7403</strain>
    </source>
</reference>
<dbReference type="AlphaFoldDB" id="A0A919L6R1"/>
<proteinExistence type="predicted"/>
<dbReference type="InterPro" id="IPR006521">
    <property type="entry name" value="Tail_protein_I"/>
</dbReference>
<dbReference type="Pfam" id="PF09684">
    <property type="entry name" value="Tail_P2_I"/>
    <property type="match status" value="1"/>
</dbReference>
<gene>
    <name evidence="1" type="ORF">GCM10017771_18280</name>
</gene>
<dbReference type="RefSeq" id="WP_189781915.1">
    <property type="nucleotide sequence ID" value="NZ_BNAT01000005.1"/>
</dbReference>
<evidence type="ECO:0000313" key="1">
    <source>
        <dbReference type="EMBL" id="GHH85434.1"/>
    </source>
</evidence>